<evidence type="ECO:0000313" key="3">
    <source>
        <dbReference type="Proteomes" id="UP000886674"/>
    </source>
</evidence>
<reference evidence="2" key="1">
    <citation type="journal article" date="2021" name="Proc. Natl. Acad. Sci. U.S.A.">
        <title>Global biogeography of chemosynthetic symbionts reveals both localized and globally distributed symbiont groups. .</title>
        <authorList>
            <person name="Osvatic J.T."/>
            <person name="Wilkins L.G.E."/>
            <person name="Leibrecht L."/>
            <person name="Leray M."/>
            <person name="Zauner S."/>
            <person name="Polzin J."/>
            <person name="Camacho Y."/>
            <person name="Gros O."/>
            <person name="van Gils J.A."/>
            <person name="Eisen J.A."/>
            <person name="Petersen J.M."/>
            <person name="Yuen B."/>
        </authorList>
    </citation>
    <scope>NUCLEOTIDE SEQUENCE</scope>
    <source>
        <strain evidence="2">MAGclacostrist055</strain>
    </source>
</reference>
<dbReference type="GO" id="GO:0004519">
    <property type="term" value="F:endonuclease activity"/>
    <property type="evidence" value="ECO:0007669"/>
    <property type="project" value="UniProtKB-KW"/>
</dbReference>
<feature type="domain" description="HNH" evidence="1">
    <location>
        <begin position="17"/>
        <end position="53"/>
    </location>
</feature>
<dbReference type="AlphaFoldDB" id="A0A9E4NN63"/>
<dbReference type="InterPro" id="IPR002711">
    <property type="entry name" value="HNH"/>
</dbReference>
<dbReference type="Proteomes" id="UP000886674">
    <property type="component" value="Unassembled WGS sequence"/>
</dbReference>
<comment type="caution">
    <text evidence="2">The sequence shown here is derived from an EMBL/GenBank/DDBJ whole genome shotgun (WGS) entry which is preliminary data.</text>
</comment>
<sequence>MYGFDFSEKYGKLGEGFAECHHTKPPSTLKPGEKTKLSDLAVVCSNCHRMLHRAKPWLSIGELRAAISSDLENC</sequence>
<evidence type="ECO:0000313" key="2">
    <source>
        <dbReference type="EMBL" id="MCG7980376.1"/>
    </source>
</evidence>
<dbReference type="GO" id="GO:0008270">
    <property type="term" value="F:zinc ion binding"/>
    <property type="evidence" value="ECO:0007669"/>
    <property type="project" value="InterPro"/>
</dbReference>
<gene>
    <name evidence="2" type="ORF">JAY77_19795</name>
</gene>
<dbReference type="GO" id="GO:0003676">
    <property type="term" value="F:nucleic acid binding"/>
    <property type="evidence" value="ECO:0007669"/>
    <property type="project" value="InterPro"/>
</dbReference>
<keyword evidence="2" id="KW-0255">Endonuclease</keyword>
<dbReference type="EMBL" id="JAEPCR010000122">
    <property type="protein sequence ID" value="MCG7980376.1"/>
    <property type="molecule type" value="Genomic_DNA"/>
</dbReference>
<name>A0A9E4NN63_9GAMM</name>
<dbReference type="Pfam" id="PF01844">
    <property type="entry name" value="HNH"/>
    <property type="match status" value="1"/>
</dbReference>
<keyword evidence="2" id="KW-0378">Hydrolase</keyword>
<keyword evidence="2" id="KW-0540">Nuclease</keyword>
<protein>
    <submittedName>
        <fullName evidence="2">HNH endonuclease</fullName>
    </submittedName>
</protein>
<organism evidence="2 3">
    <name type="scientific">Candidatus Thiodiazotropha taylori</name>
    <dbReference type="NCBI Taxonomy" id="2792791"/>
    <lineage>
        <taxon>Bacteria</taxon>
        <taxon>Pseudomonadati</taxon>
        <taxon>Pseudomonadota</taxon>
        <taxon>Gammaproteobacteria</taxon>
        <taxon>Chromatiales</taxon>
        <taxon>Sedimenticolaceae</taxon>
        <taxon>Candidatus Thiodiazotropha</taxon>
    </lineage>
</organism>
<evidence type="ECO:0000259" key="1">
    <source>
        <dbReference type="Pfam" id="PF01844"/>
    </source>
</evidence>
<accession>A0A9E4NN63</accession>
<proteinExistence type="predicted"/>